<dbReference type="PANTHER" id="PTHR36536">
    <property type="entry name" value="UPF0111 PROTEIN HI_1603"/>
    <property type="match status" value="1"/>
</dbReference>
<accession>A0A348B6Q3</accession>
<evidence type="ECO:0000313" key="4">
    <source>
        <dbReference type="Proteomes" id="UP000276741"/>
    </source>
</evidence>
<keyword evidence="4" id="KW-1185">Reference proteome</keyword>
<proteinExistence type="inferred from homology"/>
<name>A0A348B6Q3_9CREN</name>
<reference evidence="2" key="3">
    <citation type="journal article" date="2019" name="BMC Res. Notes">
        <title>Complete genome sequence of the Sulfodiicoccus acidiphilus strain HS-1T, the first crenarchaeon that lacks polB3, isolated from an acidic hot spring in Ohwaku-dani, Hakone, Japan.</title>
        <authorList>
            <person name="Sakai H.D."/>
            <person name="Kurosawa N."/>
        </authorList>
    </citation>
    <scope>NUCLEOTIDE SEQUENCE</scope>
    <source>
        <strain evidence="2">HS-1</strain>
    </source>
</reference>
<dbReference type="EMBL" id="AP018553">
    <property type="protein sequence ID" value="BBD73855.1"/>
    <property type="molecule type" value="Genomic_DNA"/>
</dbReference>
<evidence type="ECO:0000256" key="1">
    <source>
        <dbReference type="ARBA" id="ARBA00008591"/>
    </source>
</evidence>
<dbReference type="Gene3D" id="1.20.58.220">
    <property type="entry name" value="Phosphate transport system protein phou homolog 2, domain 2"/>
    <property type="match status" value="1"/>
</dbReference>
<dbReference type="Pfam" id="PF01865">
    <property type="entry name" value="PhoU_div"/>
    <property type="match status" value="1"/>
</dbReference>
<dbReference type="InterPro" id="IPR018445">
    <property type="entry name" value="Put_Phosphate_transp_reg"/>
</dbReference>
<dbReference type="EMBL" id="BMQS01000010">
    <property type="protein sequence ID" value="GGT96300.1"/>
    <property type="molecule type" value="Genomic_DNA"/>
</dbReference>
<comment type="similarity">
    <text evidence="1">Belongs to the UPF0111 family.</text>
</comment>
<dbReference type="OrthoDB" id="33385at2157"/>
<dbReference type="KEGG" id="sacd:HS1genome_2244"/>
<protein>
    <submittedName>
        <fullName evidence="2">Phosphate transport regulator</fullName>
    </submittedName>
</protein>
<organism evidence="2 4">
    <name type="scientific">Sulfodiicoccus acidiphilus</name>
    <dbReference type="NCBI Taxonomy" id="1670455"/>
    <lineage>
        <taxon>Archaea</taxon>
        <taxon>Thermoproteota</taxon>
        <taxon>Thermoprotei</taxon>
        <taxon>Sulfolobales</taxon>
        <taxon>Sulfolobaceae</taxon>
        <taxon>Sulfodiicoccus</taxon>
    </lineage>
</organism>
<evidence type="ECO:0000313" key="3">
    <source>
        <dbReference type="EMBL" id="GGT96300.1"/>
    </source>
</evidence>
<dbReference type="AlphaFoldDB" id="A0A348B6Q3"/>
<dbReference type="InterPro" id="IPR038078">
    <property type="entry name" value="PhoU-like_sf"/>
</dbReference>
<dbReference type="Proteomes" id="UP000276741">
    <property type="component" value="Chromosome"/>
</dbReference>
<reference evidence="3" key="4">
    <citation type="submission" date="2020-09" db="EMBL/GenBank/DDBJ databases">
        <authorList>
            <person name="Sun Q."/>
            <person name="Ohkuma M."/>
        </authorList>
    </citation>
    <scope>NUCLEOTIDE SEQUENCE</scope>
    <source>
        <strain evidence="3">JCM 31740</strain>
    </source>
</reference>
<sequence>MQLFKFSKEDLVFQKLQVMTQDVRTAVSKLRETYSNVKKGNRDAYVGDMVRIKTIYEHIAMVREEVLSSLYGEAFLPDFKESMVMLSQAIYDTSKAVKDTARALTFRKVSEKCLTMLTEQIDAYLSLVEEASSKLSIMVSQMSSDIGEAIKTGREIQILERSGDEIKDSLLTRLYELESQTDVISILQLKDVILFMDDILDYMEEATMSVEVFYATLKS</sequence>
<evidence type="ECO:0000313" key="2">
    <source>
        <dbReference type="EMBL" id="BBD73855.1"/>
    </source>
</evidence>
<dbReference type="PANTHER" id="PTHR36536:SF3">
    <property type="entry name" value="UPF0111 PROTEIN HI_1603"/>
    <property type="match status" value="1"/>
</dbReference>
<dbReference type="InterPro" id="IPR002727">
    <property type="entry name" value="DUF47"/>
</dbReference>
<reference evidence="3" key="1">
    <citation type="journal article" date="2014" name="Int. J. Syst. Evol. Microbiol.">
        <title>Complete genome sequence of Corynebacterium casei LMG S-19264T (=DSM 44701T), isolated from a smear-ripened cheese.</title>
        <authorList>
            <consortium name="US DOE Joint Genome Institute (JGI-PGF)"/>
            <person name="Walter F."/>
            <person name="Albersmeier A."/>
            <person name="Kalinowski J."/>
            <person name="Ruckert C."/>
        </authorList>
    </citation>
    <scope>NUCLEOTIDE SEQUENCE</scope>
    <source>
        <strain evidence="3">JCM 31740</strain>
    </source>
</reference>
<reference evidence="4" key="2">
    <citation type="submission" date="2018-04" db="EMBL/GenBank/DDBJ databases">
        <title>Complete genome sequence of Sulfodiicoccus acidiphilus strain HS-1.</title>
        <authorList>
            <person name="Sakai H.D."/>
            <person name="Kurosawa N."/>
        </authorList>
    </citation>
    <scope>NUCLEOTIDE SEQUENCE [LARGE SCALE GENOMIC DNA]</scope>
    <source>
        <strain evidence="4">HS-1</strain>
    </source>
</reference>
<gene>
    <name evidence="3" type="ORF">GCM10007116_12320</name>
    <name evidence="2" type="ORF">HS1genome_2244</name>
</gene>
<dbReference type="Proteomes" id="UP000616143">
    <property type="component" value="Unassembled WGS sequence"/>
</dbReference>